<keyword evidence="10" id="KW-1185">Reference proteome</keyword>
<evidence type="ECO:0000256" key="7">
    <source>
        <dbReference type="SAM" id="MobiDB-lite"/>
    </source>
</evidence>
<evidence type="ECO:0000256" key="2">
    <source>
        <dbReference type="ARBA" id="ARBA00022833"/>
    </source>
</evidence>
<dbReference type="eggNOG" id="ENOG502QV53">
    <property type="taxonomic scope" value="Eukaryota"/>
</dbReference>
<evidence type="ECO:0000259" key="8">
    <source>
        <dbReference type="Pfam" id="PF04082"/>
    </source>
</evidence>
<feature type="domain" description="Xylanolytic transcriptional activator regulatory" evidence="8">
    <location>
        <begin position="232"/>
        <end position="348"/>
    </location>
</feature>
<feature type="region of interest" description="Disordered" evidence="7">
    <location>
        <begin position="24"/>
        <end position="49"/>
    </location>
</feature>
<dbReference type="AlphaFoldDB" id="R7Z024"/>
<dbReference type="InterPro" id="IPR051615">
    <property type="entry name" value="Transcr_Regulatory_Elem"/>
</dbReference>
<evidence type="ECO:0000313" key="9">
    <source>
        <dbReference type="EMBL" id="EON67502.1"/>
    </source>
</evidence>
<proteinExistence type="predicted"/>
<keyword evidence="4" id="KW-0238">DNA-binding</keyword>
<keyword evidence="6" id="KW-0539">Nucleus</keyword>
<evidence type="ECO:0000256" key="1">
    <source>
        <dbReference type="ARBA" id="ARBA00022723"/>
    </source>
</evidence>
<keyword evidence="5" id="KW-0804">Transcription</keyword>
<gene>
    <name evidence="9" type="ORF">W97_06756</name>
</gene>
<dbReference type="GeneID" id="19904067"/>
<evidence type="ECO:0000313" key="10">
    <source>
        <dbReference type="Proteomes" id="UP000016924"/>
    </source>
</evidence>
<evidence type="ECO:0000256" key="6">
    <source>
        <dbReference type="ARBA" id="ARBA00023242"/>
    </source>
</evidence>
<dbReference type="EMBL" id="JH767587">
    <property type="protein sequence ID" value="EON67502.1"/>
    <property type="molecule type" value="Genomic_DNA"/>
</dbReference>
<dbReference type="GO" id="GO:0006351">
    <property type="term" value="P:DNA-templated transcription"/>
    <property type="evidence" value="ECO:0007669"/>
    <property type="project" value="InterPro"/>
</dbReference>
<accession>R7Z024</accession>
<dbReference type="HOGENOM" id="CLU_739700_0_0_1"/>
<sequence>MNADEENLVNRALETLGLPKLPKYVAPEQPHHADASQNGQRVAADADTEAQSALGLQDQLMLLDSAIIPSNDLEVMADVYAQTLPTTEQFNLELWDNCSPEWPWLHIDGNLGPELLVEPDLIGNASLFAPVVRDAEVWNLTQALHNGSDMNPEDEEESDLVKQLSERLGSLRLAPDGKLRYFGTACNVHLLDSKRYRDELSNIRSTRHNGKRLLKNAEVDQFVEPAFEDHLLELFFTWHNSCYPIVDKDMYYAARKAWLNGDDHNSYYSEVLTNAMCAIGAAFEARYHSTLVTFPKPLNEFFADRAKVLLEIELDSPCVATVQALLLLSSHEVSFRRVARSWLYSGKASFSTLIQNALLMGRTTSLRHGYEALF</sequence>
<dbReference type="InterPro" id="IPR007219">
    <property type="entry name" value="XnlR_reg_dom"/>
</dbReference>
<protein>
    <recommendedName>
        <fullName evidence="8">Xylanolytic transcriptional activator regulatory domain-containing protein</fullName>
    </recommendedName>
</protein>
<dbReference type="PANTHER" id="PTHR31313:SF77">
    <property type="entry name" value="ZN(II)2CYS6 TRANSCRIPTION FACTOR (EUROFUNG)"/>
    <property type="match status" value="1"/>
</dbReference>
<dbReference type="GO" id="GO:0008270">
    <property type="term" value="F:zinc ion binding"/>
    <property type="evidence" value="ECO:0007669"/>
    <property type="project" value="InterPro"/>
</dbReference>
<dbReference type="RefSeq" id="XP_007782819.1">
    <property type="nucleotide sequence ID" value="XM_007784629.1"/>
</dbReference>
<evidence type="ECO:0000256" key="5">
    <source>
        <dbReference type="ARBA" id="ARBA00023163"/>
    </source>
</evidence>
<name>R7Z024_CONA1</name>
<dbReference type="Pfam" id="PF04082">
    <property type="entry name" value="Fungal_trans"/>
    <property type="match status" value="1"/>
</dbReference>
<organism evidence="9 10">
    <name type="scientific">Coniosporium apollinis (strain CBS 100218)</name>
    <name type="common">Rock-inhabiting black yeast</name>
    <dbReference type="NCBI Taxonomy" id="1168221"/>
    <lineage>
        <taxon>Eukaryota</taxon>
        <taxon>Fungi</taxon>
        <taxon>Dikarya</taxon>
        <taxon>Ascomycota</taxon>
        <taxon>Pezizomycotina</taxon>
        <taxon>Dothideomycetes</taxon>
        <taxon>Dothideomycetes incertae sedis</taxon>
        <taxon>Coniosporium</taxon>
    </lineage>
</organism>
<keyword evidence="2" id="KW-0862">Zinc</keyword>
<dbReference type="STRING" id="1168221.R7Z024"/>
<dbReference type="OrthoDB" id="2154091at2759"/>
<dbReference type="Proteomes" id="UP000016924">
    <property type="component" value="Unassembled WGS sequence"/>
</dbReference>
<dbReference type="GO" id="GO:0003677">
    <property type="term" value="F:DNA binding"/>
    <property type="evidence" value="ECO:0007669"/>
    <property type="project" value="UniProtKB-KW"/>
</dbReference>
<evidence type="ECO:0000256" key="3">
    <source>
        <dbReference type="ARBA" id="ARBA00023015"/>
    </source>
</evidence>
<evidence type="ECO:0000256" key="4">
    <source>
        <dbReference type="ARBA" id="ARBA00023125"/>
    </source>
</evidence>
<keyword evidence="3" id="KW-0805">Transcription regulation</keyword>
<reference evidence="10" key="1">
    <citation type="submission" date="2012-06" db="EMBL/GenBank/DDBJ databases">
        <title>The genome sequence of Coniosporium apollinis CBS 100218.</title>
        <authorList>
            <consortium name="The Broad Institute Genome Sequencing Platform"/>
            <person name="Cuomo C."/>
            <person name="Gorbushina A."/>
            <person name="Noack S."/>
            <person name="Walker B."/>
            <person name="Young S.K."/>
            <person name="Zeng Q."/>
            <person name="Gargeya S."/>
            <person name="Fitzgerald M."/>
            <person name="Haas B."/>
            <person name="Abouelleil A."/>
            <person name="Alvarado L."/>
            <person name="Arachchi H.M."/>
            <person name="Berlin A.M."/>
            <person name="Chapman S.B."/>
            <person name="Goldberg J."/>
            <person name="Griggs A."/>
            <person name="Gujja S."/>
            <person name="Hansen M."/>
            <person name="Howarth C."/>
            <person name="Imamovic A."/>
            <person name="Larimer J."/>
            <person name="McCowan C."/>
            <person name="Montmayeur A."/>
            <person name="Murphy C."/>
            <person name="Neiman D."/>
            <person name="Pearson M."/>
            <person name="Priest M."/>
            <person name="Roberts A."/>
            <person name="Saif S."/>
            <person name="Shea T."/>
            <person name="Sisk P."/>
            <person name="Sykes S."/>
            <person name="Wortman J."/>
            <person name="Nusbaum C."/>
            <person name="Birren B."/>
        </authorList>
    </citation>
    <scope>NUCLEOTIDE SEQUENCE [LARGE SCALE GENOMIC DNA]</scope>
    <source>
        <strain evidence="10">CBS 100218</strain>
    </source>
</reference>
<dbReference type="CDD" id="cd12148">
    <property type="entry name" value="fungal_TF_MHR"/>
    <property type="match status" value="1"/>
</dbReference>
<keyword evidence="1" id="KW-0479">Metal-binding</keyword>
<dbReference type="PANTHER" id="PTHR31313">
    <property type="entry name" value="TY1 ENHANCER ACTIVATOR"/>
    <property type="match status" value="1"/>
</dbReference>